<proteinExistence type="predicted"/>
<accession>A0A8S5LZT1</accession>
<reference evidence="1" key="1">
    <citation type="journal article" date="2021" name="Proc. Natl. Acad. Sci. U.S.A.">
        <title>A Catalog of Tens of Thousands of Viruses from Human Metagenomes Reveals Hidden Associations with Chronic Diseases.</title>
        <authorList>
            <person name="Tisza M.J."/>
            <person name="Buck C.B."/>
        </authorList>
    </citation>
    <scope>NUCLEOTIDE SEQUENCE</scope>
    <source>
        <strain evidence="1">CtuvC1</strain>
    </source>
</reference>
<dbReference type="EMBL" id="BK014784">
    <property type="protein sequence ID" value="DAD75462.1"/>
    <property type="molecule type" value="Genomic_DNA"/>
</dbReference>
<sequence>MKGWLQFLFILLSKTLKRAEHSRANGRRLSFRLFASTSPGSFTERLAGRGSIIAE</sequence>
<protein>
    <submittedName>
        <fullName evidence="1">Uncharacterized protein</fullName>
    </submittedName>
</protein>
<organism evidence="1">
    <name type="scientific">Siphoviridae sp. ctuvC1</name>
    <dbReference type="NCBI Taxonomy" id="2826507"/>
    <lineage>
        <taxon>Viruses</taxon>
        <taxon>Duplodnaviria</taxon>
        <taxon>Heunggongvirae</taxon>
        <taxon>Uroviricota</taxon>
        <taxon>Caudoviricetes</taxon>
    </lineage>
</organism>
<evidence type="ECO:0000313" key="1">
    <source>
        <dbReference type="EMBL" id="DAD75462.1"/>
    </source>
</evidence>
<name>A0A8S5LZT1_9CAUD</name>